<sequence length="91" mass="10297">MGVTHDDKDTSKNTTQKTFDNTSKKNPKDDDIPATEQGDEDAKKVNSKGPRRAFLQRRRKGNPNLQMKKDGQTNIRVATQCHAQITKQRMG</sequence>
<reference evidence="2 4" key="1">
    <citation type="journal article" date="2023" name="Nucleic Acids Res.">
        <title>The hologenome of Daphnia magna reveals possible DNA methylation and microbiome-mediated evolution of the host genome.</title>
        <authorList>
            <person name="Chaturvedi A."/>
            <person name="Li X."/>
            <person name="Dhandapani V."/>
            <person name="Marshall H."/>
            <person name="Kissane S."/>
            <person name="Cuenca-Cambronero M."/>
            <person name="Asole G."/>
            <person name="Calvet F."/>
            <person name="Ruiz-Romero M."/>
            <person name="Marangio P."/>
            <person name="Guigo R."/>
            <person name="Rago D."/>
            <person name="Mirbahai L."/>
            <person name="Eastwood N."/>
            <person name="Colbourne J.K."/>
            <person name="Zhou J."/>
            <person name="Mallon E."/>
            <person name="Orsini L."/>
        </authorList>
    </citation>
    <scope>NUCLEOTIDE SEQUENCE [LARGE SCALE GENOMIC DNA]</scope>
    <source>
        <strain evidence="2">LRV0_1</strain>
    </source>
</reference>
<comment type="caution">
    <text evidence="2">The sequence shown here is derived from an EMBL/GenBank/DDBJ whole genome shotgun (WGS) entry which is preliminary data.</text>
</comment>
<dbReference type="EMBL" id="JAOYFB010000003">
    <property type="protein sequence ID" value="KAK4009552.1"/>
    <property type="molecule type" value="Genomic_DNA"/>
</dbReference>
<evidence type="ECO:0000256" key="1">
    <source>
        <dbReference type="SAM" id="MobiDB-lite"/>
    </source>
</evidence>
<proteinExistence type="predicted"/>
<keyword evidence="4" id="KW-1185">Reference proteome</keyword>
<name>A0ABQ9Z9I8_9CRUS</name>
<dbReference type="Proteomes" id="UP001234178">
    <property type="component" value="Unassembled WGS sequence"/>
</dbReference>
<feature type="region of interest" description="Disordered" evidence="1">
    <location>
        <begin position="1"/>
        <end position="73"/>
    </location>
</feature>
<gene>
    <name evidence="2" type="ORF">OUZ56_018652</name>
    <name evidence="3" type="ORF">OUZ56_018686</name>
</gene>
<feature type="compositionally biased region" description="Basic residues" evidence="1">
    <location>
        <begin position="45"/>
        <end position="61"/>
    </location>
</feature>
<accession>A0ABQ9Z9I8</accession>
<feature type="compositionally biased region" description="Polar residues" evidence="1">
    <location>
        <begin position="12"/>
        <end position="21"/>
    </location>
</feature>
<evidence type="ECO:0000313" key="3">
    <source>
        <dbReference type="EMBL" id="KAK4009552.1"/>
    </source>
</evidence>
<feature type="compositionally biased region" description="Basic and acidic residues" evidence="1">
    <location>
        <begin position="1"/>
        <end position="11"/>
    </location>
</feature>
<evidence type="ECO:0000313" key="4">
    <source>
        <dbReference type="Proteomes" id="UP001234178"/>
    </source>
</evidence>
<feature type="compositionally biased region" description="Basic and acidic residues" evidence="1">
    <location>
        <begin position="22"/>
        <end position="31"/>
    </location>
</feature>
<protein>
    <submittedName>
        <fullName evidence="2">Uncharacterized protein</fullName>
    </submittedName>
</protein>
<organism evidence="2 4">
    <name type="scientific">Daphnia magna</name>
    <dbReference type="NCBI Taxonomy" id="35525"/>
    <lineage>
        <taxon>Eukaryota</taxon>
        <taxon>Metazoa</taxon>
        <taxon>Ecdysozoa</taxon>
        <taxon>Arthropoda</taxon>
        <taxon>Crustacea</taxon>
        <taxon>Branchiopoda</taxon>
        <taxon>Diplostraca</taxon>
        <taxon>Cladocera</taxon>
        <taxon>Anomopoda</taxon>
        <taxon>Daphniidae</taxon>
        <taxon>Daphnia</taxon>
    </lineage>
</organism>
<dbReference type="EMBL" id="JAOYFB010000003">
    <property type="protein sequence ID" value="KAK4009525.1"/>
    <property type="molecule type" value="Genomic_DNA"/>
</dbReference>
<evidence type="ECO:0000313" key="2">
    <source>
        <dbReference type="EMBL" id="KAK4009525.1"/>
    </source>
</evidence>